<dbReference type="InterPro" id="IPR042070">
    <property type="entry name" value="PucR_C-HTH_sf"/>
</dbReference>
<dbReference type="InterPro" id="IPR051448">
    <property type="entry name" value="CdaR-like_regulators"/>
</dbReference>
<dbReference type="STRING" id="1801.BRW64_24590"/>
<evidence type="ECO:0000256" key="1">
    <source>
        <dbReference type="ARBA" id="ARBA00006754"/>
    </source>
</evidence>
<evidence type="ECO:0000259" key="4">
    <source>
        <dbReference type="Pfam" id="PF17853"/>
    </source>
</evidence>
<gene>
    <name evidence="5" type="ORF">BV510_14595</name>
    <name evidence="6" type="ORF">CRI78_09370</name>
</gene>
<dbReference type="Proteomes" id="UP000191039">
    <property type="component" value="Unassembled WGS sequence"/>
</dbReference>
<evidence type="ECO:0000313" key="6">
    <source>
        <dbReference type="EMBL" id="PEG54709.1"/>
    </source>
</evidence>
<dbReference type="PANTHER" id="PTHR33744:SF1">
    <property type="entry name" value="DNA-BINDING TRANSCRIPTIONAL ACTIVATOR ADER"/>
    <property type="match status" value="1"/>
</dbReference>
<dbReference type="InterPro" id="IPR025751">
    <property type="entry name" value="RsbRD_N_dom"/>
</dbReference>
<feature type="domain" description="CdaR GGDEF-like" evidence="4">
    <location>
        <begin position="180"/>
        <end position="289"/>
    </location>
</feature>
<dbReference type="AlphaFoldDB" id="A0A1Q4H676"/>
<dbReference type="EMBL" id="PDCR01000010">
    <property type="protein sequence ID" value="PEG54709.1"/>
    <property type="molecule type" value="Genomic_DNA"/>
</dbReference>
<dbReference type="Pfam" id="PF17853">
    <property type="entry name" value="GGDEF_2"/>
    <property type="match status" value="1"/>
</dbReference>
<accession>A0A1Q4H676</accession>
<protein>
    <submittedName>
        <fullName evidence="6">PucR family transcriptional regulator</fullName>
    </submittedName>
</protein>
<dbReference type="Pfam" id="PF14361">
    <property type="entry name" value="RsbRD_N"/>
    <property type="match status" value="1"/>
</dbReference>
<evidence type="ECO:0000313" key="5">
    <source>
        <dbReference type="EMBL" id="OPE53630.1"/>
    </source>
</evidence>
<proteinExistence type="inferred from homology"/>
<dbReference type="EMBL" id="MIJD01000142">
    <property type="protein sequence ID" value="OPE53630.1"/>
    <property type="molecule type" value="Genomic_DNA"/>
</dbReference>
<reference evidence="6 8" key="2">
    <citation type="submission" date="2017-10" db="EMBL/GenBank/DDBJ databases">
        <title>The new phylogeny of genus Mycobacterium.</title>
        <authorList>
            <person name="Tortoli E."/>
            <person name="Trovato A."/>
            <person name="Cirillo D.M."/>
        </authorList>
    </citation>
    <scope>NUCLEOTIDE SEQUENCE [LARGE SCALE GENOMIC DNA]</scope>
    <source>
        <strain evidence="6 8">IP141170001</strain>
    </source>
</reference>
<sequence>MERISDGSVADSAAAVVARLTAALDEVTARTQRVLVGEIADLRGDTQLVQLLRDNVAANIDTVFSAIRHGIPVEHVEAPTAALEYARRLAQRNVPANALVRAYRLGHQEVLKILLEEIRTAELDASRRLDVFDEILAVTFRYIDWITQQVLSTYQQEYDRWQQSRNRLQADEIRIVLAGNDEVDVDAASMALRYPLRRTHLALVLWCENSDDDTLAVMERYVHEYAAAVDAGEHALFVPADRLTGWAWIPVTEQSAPLPPHPVLRVAAGRPLPGVAGFRRSHRQAQLTRTVMLSADSHLPVSAAESGVLLAGLAGHDLDEARTWVAEVLGPLASSTDSDERLRETLRVFLCAGSSFKGAAARLHLHFNSVKYRVGRAVERRGRPITEDRLDVEVALLLCHRFGAAVLGD</sequence>
<dbReference type="InterPro" id="IPR025736">
    <property type="entry name" value="PucR_C-HTH_dom"/>
</dbReference>
<evidence type="ECO:0000313" key="7">
    <source>
        <dbReference type="Proteomes" id="UP000191039"/>
    </source>
</evidence>
<organism evidence="6 8">
    <name type="scientific">Mycolicibacterium diernhoferi</name>
    <dbReference type="NCBI Taxonomy" id="1801"/>
    <lineage>
        <taxon>Bacteria</taxon>
        <taxon>Bacillati</taxon>
        <taxon>Actinomycetota</taxon>
        <taxon>Actinomycetes</taxon>
        <taxon>Mycobacteriales</taxon>
        <taxon>Mycobacteriaceae</taxon>
        <taxon>Mycolicibacterium</taxon>
    </lineage>
</organism>
<dbReference type="RefSeq" id="WP_073859085.1">
    <property type="nucleotide sequence ID" value="NZ_BAAATC010000015.1"/>
</dbReference>
<evidence type="ECO:0000259" key="3">
    <source>
        <dbReference type="Pfam" id="PF14361"/>
    </source>
</evidence>
<feature type="domain" description="PucR C-terminal helix-turn-helix" evidence="2">
    <location>
        <begin position="342"/>
        <end position="397"/>
    </location>
</feature>
<comment type="caution">
    <text evidence="6">The sequence shown here is derived from an EMBL/GenBank/DDBJ whole genome shotgun (WGS) entry which is preliminary data.</text>
</comment>
<reference evidence="5 7" key="1">
    <citation type="submission" date="2016-09" db="EMBL/GenBank/DDBJ databases">
        <title>genome sequences of unsequenced Mycobacteria.</title>
        <authorList>
            <person name="Greninger A.L."/>
            <person name="Jerome K.R."/>
            <person name="Mcnair B."/>
            <person name="Wallis C."/>
            <person name="Fang F."/>
        </authorList>
    </citation>
    <scope>NUCLEOTIDE SEQUENCE [LARGE SCALE GENOMIC DNA]</scope>
    <source>
        <strain evidence="5 7">BM1</strain>
    </source>
</reference>
<dbReference type="InterPro" id="IPR041522">
    <property type="entry name" value="CdaR_GGDEF"/>
</dbReference>
<name>A0A1Q4H676_9MYCO</name>
<dbReference type="Pfam" id="PF13556">
    <property type="entry name" value="HTH_30"/>
    <property type="match status" value="1"/>
</dbReference>
<comment type="similarity">
    <text evidence="1">Belongs to the CdaR family.</text>
</comment>
<dbReference type="Gene3D" id="1.10.10.2840">
    <property type="entry name" value="PucR C-terminal helix-turn-helix domain"/>
    <property type="match status" value="1"/>
</dbReference>
<feature type="domain" description="RsbT co-antagonist protein RsbRD N-terminal" evidence="3">
    <location>
        <begin position="25"/>
        <end position="167"/>
    </location>
</feature>
<keyword evidence="8" id="KW-1185">Reference proteome</keyword>
<dbReference type="PANTHER" id="PTHR33744">
    <property type="entry name" value="CARBOHYDRATE DIACID REGULATOR"/>
    <property type="match status" value="1"/>
</dbReference>
<evidence type="ECO:0000259" key="2">
    <source>
        <dbReference type="Pfam" id="PF13556"/>
    </source>
</evidence>
<evidence type="ECO:0000313" key="8">
    <source>
        <dbReference type="Proteomes" id="UP000220340"/>
    </source>
</evidence>
<dbReference type="Proteomes" id="UP000220340">
    <property type="component" value="Unassembled WGS sequence"/>
</dbReference>
<dbReference type="OrthoDB" id="3663486at2"/>